<feature type="compositionally biased region" description="Polar residues" evidence="1">
    <location>
        <begin position="426"/>
        <end position="436"/>
    </location>
</feature>
<dbReference type="AlphaFoldDB" id="A0A7H0FZZ3"/>
<name>A0A7H0FZZ3_9GAMM</name>
<dbReference type="InterPro" id="IPR027417">
    <property type="entry name" value="P-loop_NTPase"/>
</dbReference>
<reference evidence="3 4" key="1">
    <citation type="submission" date="2020-08" db="EMBL/GenBank/DDBJ databases">
        <title>Lysobacter sp. II4 sp. nov., isolated from soil.</title>
        <authorList>
            <person name="Woo C.Y."/>
            <person name="Kim J."/>
        </authorList>
    </citation>
    <scope>NUCLEOTIDE SEQUENCE [LARGE SCALE GENOMIC DNA]</scope>
    <source>
        <strain evidence="3 4">II4</strain>
    </source>
</reference>
<evidence type="ECO:0000313" key="4">
    <source>
        <dbReference type="Proteomes" id="UP000516018"/>
    </source>
</evidence>
<organism evidence="3 4">
    <name type="scientific">Agrilutibacter terrestris</name>
    <dbReference type="NCBI Taxonomy" id="2865112"/>
    <lineage>
        <taxon>Bacteria</taxon>
        <taxon>Pseudomonadati</taxon>
        <taxon>Pseudomonadota</taxon>
        <taxon>Gammaproteobacteria</taxon>
        <taxon>Lysobacterales</taxon>
        <taxon>Lysobacteraceae</taxon>
        <taxon>Agrilutibacter</taxon>
    </lineage>
</organism>
<dbReference type="SUPFAM" id="SSF52540">
    <property type="entry name" value="P-loop containing nucleoside triphosphate hydrolases"/>
    <property type="match status" value="1"/>
</dbReference>
<feature type="compositionally biased region" description="Polar residues" evidence="1">
    <location>
        <begin position="390"/>
        <end position="405"/>
    </location>
</feature>
<protein>
    <submittedName>
        <fullName evidence="3">TniB family NTP-binding protein</fullName>
    </submittedName>
</protein>
<dbReference type="EMBL" id="CP060820">
    <property type="protein sequence ID" value="QNP41609.1"/>
    <property type="molecule type" value="Genomic_DNA"/>
</dbReference>
<dbReference type="InterPro" id="IPR049945">
    <property type="entry name" value="AAA_22"/>
</dbReference>
<accession>A0A7H0FZZ3</accession>
<feature type="domain" description="ORC1/DEAH AAA+ ATPase" evidence="2">
    <location>
        <begin position="119"/>
        <end position="266"/>
    </location>
</feature>
<feature type="region of interest" description="Disordered" evidence="1">
    <location>
        <begin position="390"/>
        <end position="457"/>
    </location>
</feature>
<evidence type="ECO:0000313" key="3">
    <source>
        <dbReference type="EMBL" id="QNP41609.1"/>
    </source>
</evidence>
<dbReference type="RefSeq" id="WP_187713045.1">
    <property type="nucleotide sequence ID" value="NZ_CP060820.1"/>
</dbReference>
<gene>
    <name evidence="3" type="ORF">H8B22_05225</name>
</gene>
<evidence type="ECO:0000259" key="2">
    <source>
        <dbReference type="Pfam" id="PF13401"/>
    </source>
</evidence>
<keyword evidence="4" id="KW-1185">Reference proteome</keyword>
<sequence>MSNHRRDHPELIAGPNPLLEALAPFLPVKDLPAALRREPLAKVDWRSLPPGQRESLLVLSDDHYWPISPHVHVAAEIQLMLRSGLVQRNPMSPEEQRRINMLALADSVAKVQLQSLRRRAGGSILAAITGLGKSTLVERVLSVLAPQQVVVHGERQDCGWSVLTQVTYLIVNAPSNATRKGLFAAIIGALDALLGTNYAADLKRQKNLDEAMVLVAKVLSFHRVGLLAIDENQPSTLAENVWGDEFIQYFLGLMNLGIPVLLMGNPLAFSELDASAQLLRRFVTHGWHVFVPARKGADSWWSNQFLPGVTRFSLCEGVPSIDEIQEATSGVDGGVPGIFVALWKEGQKIALRRAGEAARLTVKDLKAAASSPNVAKLLEIARAVSTGNASSRFNDIPQQPTTPNQGGIGGAMATKPEEAGEALSRISRQLKQQGSRQQKKREQDMAARKNLSEDDLRRGADALARFAGEQADQGELEV</sequence>
<dbReference type="KEGG" id="lsx:H8B22_05225"/>
<evidence type="ECO:0000256" key="1">
    <source>
        <dbReference type="SAM" id="MobiDB-lite"/>
    </source>
</evidence>
<dbReference type="Proteomes" id="UP000516018">
    <property type="component" value="Chromosome"/>
</dbReference>
<dbReference type="Pfam" id="PF13401">
    <property type="entry name" value="AAA_22"/>
    <property type="match status" value="1"/>
</dbReference>
<feature type="compositionally biased region" description="Basic and acidic residues" evidence="1">
    <location>
        <begin position="440"/>
        <end position="457"/>
    </location>
</feature>
<proteinExistence type="predicted"/>